<dbReference type="InterPro" id="IPR020846">
    <property type="entry name" value="MFS_dom"/>
</dbReference>
<evidence type="ECO:0000256" key="7">
    <source>
        <dbReference type="SAM" id="MobiDB-lite"/>
    </source>
</evidence>
<comment type="subcellular location">
    <subcellularLocation>
        <location evidence="1">Membrane</location>
        <topology evidence="1">Multi-pass membrane protein</topology>
    </subcellularLocation>
</comment>
<reference evidence="10" key="1">
    <citation type="submission" date="2021-03" db="EMBL/GenBank/DDBJ databases">
        <title>Revisited historic fungal species revealed as producer of novel bioactive compounds through whole genome sequencing and comparative genomics.</title>
        <authorList>
            <person name="Vignolle G.A."/>
            <person name="Hochenegger N."/>
            <person name="Mach R.L."/>
            <person name="Mach-Aigner A.R."/>
            <person name="Javad Rahimi M."/>
            <person name="Salim K.A."/>
            <person name="Chan C.M."/>
            <person name="Lim L.B.L."/>
            <person name="Cai F."/>
            <person name="Druzhinina I.S."/>
            <person name="U'Ren J.M."/>
            <person name="Derntl C."/>
        </authorList>
    </citation>
    <scope>NUCLEOTIDE SEQUENCE</scope>
    <source>
        <strain evidence="10">TUCIM 5799</strain>
    </source>
</reference>
<name>A0A9P9WCQ2_9PEZI</name>
<dbReference type="GO" id="GO:0015137">
    <property type="term" value="F:citrate transmembrane transporter activity"/>
    <property type="evidence" value="ECO:0007669"/>
    <property type="project" value="UniProtKB-ARBA"/>
</dbReference>
<feature type="transmembrane region" description="Helical" evidence="8">
    <location>
        <begin position="149"/>
        <end position="166"/>
    </location>
</feature>
<dbReference type="PRINTS" id="PR01036">
    <property type="entry name" value="TCRTETB"/>
</dbReference>
<feature type="compositionally biased region" description="Basic and acidic residues" evidence="7">
    <location>
        <begin position="538"/>
        <end position="558"/>
    </location>
</feature>
<keyword evidence="4 8" id="KW-1133">Transmembrane helix</keyword>
<feature type="domain" description="Major facilitator superfamily (MFS) profile" evidence="9">
    <location>
        <begin position="83"/>
        <end position="525"/>
    </location>
</feature>
<feature type="transmembrane region" description="Helical" evidence="8">
    <location>
        <begin position="82"/>
        <end position="102"/>
    </location>
</feature>
<comment type="caution">
    <text evidence="10">The sequence shown here is derived from an EMBL/GenBank/DDBJ whole genome shotgun (WGS) entry which is preliminary data.</text>
</comment>
<evidence type="ECO:0000256" key="8">
    <source>
        <dbReference type="SAM" id="Phobius"/>
    </source>
</evidence>
<keyword evidence="2" id="KW-0813">Transport</keyword>
<feature type="region of interest" description="Disordered" evidence="7">
    <location>
        <begin position="538"/>
        <end position="569"/>
    </location>
</feature>
<keyword evidence="11" id="KW-1185">Reference proteome</keyword>
<sequence>MNESEKEVQVSGQANSPSSAQLDTTTSQDGVSTPSRPSEDIENDDELIHSSGDEQQPQDVETLSRVSSGPPYTVFSRQMIHWIIAMNCVSAFISPITANIYFPAIPAIAKDLDVSVGSINLSLTTYMIFQGLSPTFVGDFGDAAGRRPAFIIAFAVYLGANIGLALQRNYAALLILRCLQSAGSSGTIALVFGVVADVATTAERGKYMGIVGAGLTVGPSLGPTIGGVLSEYLGWPSIFWFCAILTVVWMVPYVLTVPETGRRVVGNGSVKPQPWNMTLLDYIRFRRQPREPSTARTQKIPFPNPFNTLMVLSHKDMAMVLLYNGLLYLGFMLMAATLSTQFSAIYHYNELVLGLCYLPIGAATTISSIAQGYLLDWNYRRTAKKLGFKIDKKRGDNLKDFPIERVRIQIIVPCIFLGTAVYIGFGWALQAEVHVAVPLVLSFFVGLLVTGSFQVINTLIVDLYPEAPATATAANNLVRCLLGAVGTAVIEDMIAAMGRGWSYTLIALIFTVFSPTLWFIQKHGPAWREERRQKMLRLREKEEAKEREKSPPDADADAHNGVVRTDNAR</sequence>
<dbReference type="PANTHER" id="PTHR23502">
    <property type="entry name" value="MAJOR FACILITATOR SUPERFAMILY"/>
    <property type="match status" value="1"/>
</dbReference>
<keyword evidence="6" id="KW-0325">Glycoprotein</keyword>
<feature type="compositionally biased region" description="Polar residues" evidence="7">
    <location>
        <begin position="53"/>
        <end position="66"/>
    </location>
</feature>
<feature type="transmembrane region" description="Helical" evidence="8">
    <location>
        <begin position="435"/>
        <end position="464"/>
    </location>
</feature>
<dbReference type="Proteomes" id="UP000829685">
    <property type="component" value="Unassembled WGS sequence"/>
</dbReference>
<dbReference type="OrthoDB" id="440553at2759"/>
<protein>
    <recommendedName>
        <fullName evidence="9">Major facilitator superfamily (MFS) profile domain-containing protein</fullName>
    </recommendedName>
</protein>
<dbReference type="InterPro" id="IPR011701">
    <property type="entry name" value="MFS"/>
</dbReference>
<evidence type="ECO:0000256" key="1">
    <source>
        <dbReference type="ARBA" id="ARBA00004141"/>
    </source>
</evidence>
<dbReference type="EMBL" id="JAFIMR010000040">
    <property type="protein sequence ID" value="KAI1857455.1"/>
    <property type="molecule type" value="Genomic_DNA"/>
</dbReference>
<keyword evidence="3 8" id="KW-0812">Transmembrane</keyword>
<feature type="transmembrane region" description="Helical" evidence="8">
    <location>
        <begin position="408"/>
        <end position="429"/>
    </location>
</feature>
<dbReference type="Gene3D" id="1.20.1250.20">
    <property type="entry name" value="MFS general substrate transporter like domains"/>
    <property type="match status" value="1"/>
</dbReference>
<dbReference type="SUPFAM" id="SSF103473">
    <property type="entry name" value="MFS general substrate transporter"/>
    <property type="match status" value="1"/>
</dbReference>
<keyword evidence="5 8" id="KW-0472">Membrane</keyword>
<feature type="transmembrane region" description="Helical" evidence="8">
    <location>
        <begin position="351"/>
        <end position="375"/>
    </location>
</feature>
<proteinExistence type="predicted"/>
<dbReference type="FunFam" id="1.20.1720.10:FF:000009">
    <property type="entry name" value="MFS multidrug transporter"/>
    <property type="match status" value="1"/>
</dbReference>
<evidence type="ECO:0000256" key="4">
    <source>
        <dbReference type="ARBA" id="ARBA00022989"/>
    </source>
</evidence>
<feature type="compositionally biased region" description="Polar residues" evidence="7">
    <location>
        <begin position="10"/>
        <end position="36"/>
    </location>
</feature>
<gene>
    <name evidence="10" type="ORF">JX265_011190</name>
</gene>
<dbReference type="GO" id="GO:0140115">
    <property type="term" value="P:export across plasma membrane"/>
    <property type="evidence" value="ECO:0007669"/>
    <property type="project" value="UniProtKB-ARBA"/>
</dbReference>
<feature type="transmembrane region" description="Helical" evidence="8">
    <location>
        <begin position="501"/>
        <end position="520"/>
    </location>
</feature>
<feature type="transmembrane region" description="Helical" evidence="8">
    <location>
        <begin position="172"/>
        <end position="195"/>
    </location>
</feature>
<evidence type="ECO:0000256" key="6">
    <source>
        <dbReference type="ARBA" id="ARBA00023180"/>
    </source>
</evidence>
<organism evidence="10 11">
    <name type="scientific">Neoarthrinium moseri</name>
    <dbReference type="NCBI Taxonomy" id="1658444"/>
    <lineage>
        <taxon>Eukaryota</taxon>
        <taxon>Fungi</taxon>
        <taxon>Dikarya</taxon>
        <taxon>Ascomycota</taxon>
        <taxon>Pezizomycotina</taxon>
        <taxon>Sordariomycetes</taxon>
        <taxon>Xylariomycetidae</taxon>
        <taxon>Amphisphaeriales</taxon>
        <taxon>Apiosporaceae</taxon>
        <taxon>Neoarthrinium</taxon>
    </lineage>
</organism>
<dbReference type="PROSITE" id="PS50850">
    <property type="entry name" value="MFS"/>
    <property type="match status" value="1"/>
</dbReference>
<feature type="transmembrane region" description="Helical" evidence="8">
    <location>
        <begin position="320"/>
        <end position="339"/>
    </location>
</feature>
<evidence type="ECO:0000313" key="11">
    <source>
        <dbReference type="Proteomes" id="UP000829685"/>
    </source>
</evidence>
<dbReference type="Pfam" id="PF07690">
    <property type="entry name" value="MFS_1"/>
    <property type="match status" value="1"/>
</dbReference>
<evidence type="ECO:0000256" key="2">
    <source>
        <dbReference type="ARBA" id="ARBA00022448"/>
    </source>
</evidence>
<evidence type="ECO:0000256" key="5">
    <source>
        <dbReference type="ARBA" id="ARBA00023136"/>
    </source>
</evidence>
<feature type="transmembrane region" description="Helical" evidence="8">
    <location>
        <begin position="476"/>
        <end position="495"/>
    </location>
</feature>
<accession>A0A9P9WCQ2</accession>
<evidence type="ECO:0000256" key="3">
    <source>
        <dbReference type="ARBA" id="ARBA00022692"/>
    </source>
</evidence>
<evidence type="ECO:0000259" key="9">
    <source>
        <dbReference type="PROSITE" id="PS50850"/>
    </source>
</evidence>
<dbReference type="InterPro" id="IPR036259">
    <property type="entry name" value="MFS_trans_sf"/>
</dbReference>
<feature type="transmembrane region" description="Helical" evidence="8">
    <location>
        <begin position="238"/>
        <end position="255"/>
    </location>
</feature>
<dbReference type="PANTHER" id="PTHR23502:SF51">
    <property type="entry name" value="QUINIDINE RESISTANCE PROTEIN 1-RELATED"/>
    <property type="match status" value="1"/>
</dbReference>
<dbReference type="AlphaFoldDB" id="A0A9P9WCQ2"/>
<dbReference type="GO" id="GO:0005886">
    <property type="term" value="C:plasma membrane"/>
    <property type="evidence" value="ECO:0007669"/>
    <property type="project" value="TreeGrafter"/>
</dbReference>
<dbReference type="FunFam" id="1.20.1250.20:FF:000172">
    <property type="entry name" value="MFS multidrug resistance transporter"/>
    <property type="match status" value="1"/>
</dbReference>
<feature type="transmembrane region" description="Helical" evidence="8">
    <location>
        <begin position="114"/>
        <end position="137"/>
    </location>
</feature>
<feature type="region of interest" description="Disordered" evidence="7">
    <location>
        <begin position="1"/>
        <end position="66"/>
    </location>
</feature>
<evidence type="ECO:0000313" key="10">
    <source>
        <dbReference type="EMBL" id="KAI1857455.1"/>
    </source>
</evidence>
<feature type="transmembrane region" description="Helical" evidence="8">
    <location>
        <begin position="207"/>
        <end position="226"/>
    </location>
</feature>